<reference evidence="2" key="1">
    <citation type="journal article" date="2019" name="Int. J. Syst. Evol. Microbiol.">
        <title>The Global Catalogue of Microorganisms (GCM) 10K type strain sequencing project: providing services to taxonomists for standard genome sequencing and annotation.</title>
        <authorList>
            <consortium name="The Broad Institute Genomics Platform"/>
            <consortium name="The Broad Institute Genome Sequencing Center for Infectious Disease"/>
            <person name="Wu L."/>
            <person name="Ma J."/>
        </authorList>
    </citation>
    <scope>NUCLEOTIDE SEQUENCE [LARGE SCALE GENOMIC DNA]</scope>
    <source>
        <strain evidence="2">JCM 17705</strain>
    </source>
</reference>
<evidence type="ECO:0000313" key="1">
    <source>
        <dbReference type="EMBL" id="GAA4323525.1"/>
    </source>
</evidence>
<dbReference type="RefSeq" id="WP_345211371.1">
    <property type="nucleotide sequence ID" value="NZ_BAABFT010000005.1"/>
</dbReference>
<protein>
    <submittedName>
        <fullName evidence="1">Uncharacterized protein</fullName>
    </submittedName>
</protein>
<keyword evidence="2" id="KW-1185">Reference proteome</keyword>
<dbReference type="EMBL" id="BAABFT010000005">
    <property type="protein sequence ID" value="GAA4323525.1"/>
    <property type="molecule type" value="Genomic_DNA"/>
</dbReference>
<proteinExistence type="predicted"/>
<accession>A0ABP8GFN4</accession>
<gene>
    <name evidence="1" type="ORF">GCM10023149_24520</name>
</gene>
<organism evidence="1 2">
    <name type="scientific">Mucilaginibacter gynuensis</name>
    <dbReference type="NCBI Taxonomy" id="1302236"/>
    <lineage>
        <taxon>Bacteria</taxon>
        <taxon>Pseudomonadati</taxon>
        <taxon>Bacteroidota</taxon>
        <taxon>Sphingobacteriia</taxon>
        <taxon>Sphingobacteriales</taxon>
        <taxon>Sphingobacteriaceae</taxon>
        <taxon>Mucilaginibacter</taxon>
    </lineage>
</organism>
<name>A0ABP8GFN4_9SPHI</name>
<evidence type="ECO:0000313" key="2">
    <source>
        <dbReference type="Proteomes" id="UP001500582"/>
    </source>
</evidence>
<dbReference type="Proteomes" id="UP001500582">
    <property type="component" value="Unassembled WGS sequence"/>
</dbReference>
<sequence length="331" mass="37403">METLNMDISNVTPILKNLATKIKLSTPTSNTYLRRYRKNEAPFIAGVNALGVNEAPLPEILIMLGIRSMTLNTSVNLEALSNLKVTTPAGENEQHQWVYFKDETVLTALRELFQNCKTIAFDDWAGMWGASDLWYGLLRDVIMPTGKIDIEFIFYLGDALNKLFFEVDEALDVIGDFSRHGNVTFALDQKEAVKLWMMLNGVKNQDTLPEQSSIDLKRKYFSIFRTMNIARLMIYSANDVSMFSNEKQFVLSRRTVDAKIEYGPDARQDYIAGLSTGFLFDMDIAYCITLGLIAFGTAGALGTEPQRNDLLSYIDTWLADLDKPSTIDLYQ</sequence>
<comment type="caution">
    <text evidence="1">The sequence shown here is derived from an EMBL/GenBank/DDBJ whole genome shotgun (WGS) entry which is preliminary data.</text>
</comment>